<name>A0A5E6VFD5_PSEFL</name>
<dbReference type="RefSeq" id="WP_154910635.1">
    <property type="nucleotide sequence ID" value="NZ_CABVHB010000037.1"/>
</dbReference>
<reference evidence="1 2" key="1">
    <citation type="submission" date="2019-09" db="EMBL/GenBank/DDBJ databases">
        <authorList>
            <person name="Chandra G."/>
            <person name="Truman W A."/>
        </authorList>
    </citation>
    <scope>NUCLEOTIDE SEQUENCE [LARGE SCALE GENOMIC DNA]</scope>
    <source>
        <strain evidence="1">PS673</strain>
    </source>
</reference>
<dbReference type="EMBL" id="CABVHB010000037">
    <property type="protein sequence ID" value="VVN16048.1"/>
    <property type="molecule type" value="Genomic_DNA"/>
</dbReference>
<dbReference type="AlphaFoldDB" id="A0A5E6VFD5"/>
<evidence type="ECO:0000313" key="2">
    <source>
        <dbReference type="Proteomes" id="UP000344274"/>
    </source>
</evidence>
<gene>
    <name evidence="1" type="ORF">PS673_04051</name>
</gene>
<sequence length="122" mass="13611">MKNFTGAERALWELCFSRIMVNYVSAQSPQGEVQFAADSAFNAANALILVRRSGLNGDRDNYEQRLWDSYVGDAMIKFSTEVRWKLEDYVVIAGRVAKNADTAVAKYRGTEGSELPSFPFGS</sequence>
<accession>A0A5E6VFD5</accession>
<dbReference type="Proteomes" id="UP000344274">
    <property type="component" value="Unassembled WGS sequence"/>
</dbReference>
<protein>
    <submittedName>
        <fullName evidence="1">Uncharacterized protein</fullName>
    </submittedName>
</protein>
<proteinExistence type="predicted"/>
<organism evidence="1 2">
    <name type="scientific">Pseudomonas fluorescens</name>
    <dbReference type="NCBI Taxonomy" id="294"/>
    <lineage>
        <taxon>Bacteria</taxon>
        <taxon>Pseudomonadati</taxon>
        <taxon>Pseudomonadota</taxon>
        <taxon>Gammaproteobacteria</taxon>
        <taxon>Pseudomonadales</taxon>
        <taxon>Pseudomonadaceae</taxon>
        <taxon>Pseudomonas</taxon>
    </lineage>
</organism>
<evidence type="ECO:0000313" key="1">
    <source>
        <dbReference type="EMBL" id="VVN16048.1"/>
    </source>
</evidence>